<accession>A0A117QB72</accession>
<dbReference type="EMBL" id="LMWP01000042">
    <property type="protein sequence ID" value="KUN18716.1"/>
    <property type="molecule type" value="Genomic_DNA"/>
</dbReference>
<evidence type="ECO:0000313" key="3">
    <source>
        <dbReference type="Proteomes" id="UP000053398"/>
    </source>
</evidence>
<evidence type="ECO:0000256" key="1">
    <source>
        <dbReference type="SAM" id="MobiDB-lite"/>
    </source>
</evidence>
<dbReference type="Proteomes" id="UP000053398">
    <property type="component" value="Unassembled WGS sequence"/>
</dbReference>
<reference evidence="2 3" key="1">
    <citation type="submission" date="2015-10" db="EMBL/GenBank/DDBJ databases">
        <title>Draft genome sequence of Streptomyces corchorusii DSM 40340, type strain for the species Streptomyces corchorusii.</title>
        <authorList>
            <person name="Ruckert C."/>
            <person name="Winkler A."/>
            <person name="Kalinowski J."/>
            <person name="Kampfer P."/>
            <person name="Glaeser S."/>
        </authorList>
    </citation>
    <scope>NUCLEOTIDE SEQUENCE [LARGE SCALE GENOMIC DNA]</scope>
    <source>
        <strain evidence="2 3">DSM 40340</strain>
    </source>
</reference>
<sequence>MPVAALVHRGVPGELDHDVGHDRPVVDHLAGAPPGGEAAVLPGMVRAARIQQAADLPPGTNGAASTPSLPPGGLCTGR</sequence>
<keyword evidence="3" id="KW-1185">Reference proteome</keyword>
<name>A0A117QB72_STRCK</name>
<evidence type="ECO:0000313" key="2">
    <source>
        <dbReference type="EMBL" id="KUN18716.1"/>
    </source>
</evidence>
<proteinExistence type="predicted"/>
<organism evidence="2 3">
    <name type="scientific">Streptomyces corchorusii</name>
    <name type="common">Streptomyces chibaensis</name>
    <dbReference type="NCBI Taxonomy" id="1903"/>
    <lineage>
        <taxon>Bacteria</taxon>
        <taxon>Bacillati</taxon>
        <taxon>Actinomycetota</taxon>
        <taxon>Actinomycetes</taxon>
        <taxon>Kitasatosporales</taxon>
        <taxon>Streptomycetaceae</taxon>
        <taxon>Streptomyces</taxon>
    </lineage>
</organism>
<gene>
    <name evidence="2" type="ORF">AQJ11_33580</name>
</gene>
<comment type="caution">
    <text evidence="2">The sequence shown here is derived from an EMBL/GenBank/DDBJ whole genome shotgun (WGS) entry which is preliminary data.</text>
</comment>
<feature type="region of interest" description="Disordered" evidence="1">
    <location>
        <begin position="54"/>
        <end position="78"/>
    </location>
</feature>
<protein>
    <submittedName>
        <fullName evidence="2">Uncharacterized protein</fullName>
    </submittedName>
</protein>
<dbReference type="RefSeq" id="WP_059265704.1">
    <property type="nucleotide sequence ID" value="NZ_KQ948365.1"/>
</dbReference>
<dbReference type="AlphaFoldDB" id="A0A117QB72"/>